<evidence type="ECO:0000313" key="2">
    <source>
        <dbReference type="Proteomes" id="UP001060170"/>
    </source>
</evidence>
<sequence length="1254" mass="137602">MAFWKFGFHSQSAIDSILSSSAANQQYANPNAGCSTPSFSSPSILLDKLLEEDDLLQEIKAQHPKLVEFLGTREVVSRILGYVSGLTFDDQEADRLAEHSDSPINRLSSARPSANTSPTNPSSSTAVMGYGGALLNSFRSRVVGDTIGALLMDALDSEGRTPEDRAKDERRKIRYPYLCTEILAADLWSVTSQIFSDFPRLNLLTRFWDAVLDQPPSATSSKSVQIGYWAKANITLINSKPNEMMTFIRSYPNLIPKLLAHFNSSPIVDVLMRIIQSEQTTDGTIDWLIDSTDFVELIISLLHPSRSPDLHRSVSEFLKDVIAFCTNQVVSASPPLNNNNPPPAKLSTPSSTENTANSSPDLSRPAPSTTNNIGSSHHQHQGDEPEDHPKFITTRLMRELSSSTVISKLLSFGLDTPISEDDDVITNATLASSLINSLSVVIDLIRRNNSDYSEHQLMVYLRDYPPPPKPELESDQPIKDDKKPISEKAPRVVPLTGLLNSIGDRLEDLQKLIKNPRSSIQPINTVVGLSIPLTQERFRLIELYAELLHCSNMALVNRIESDSELNPIYNSDGALVDGLDALVNIFGSAGTSTLNDLDQSSKPSDDDDDDVTDSDQVIITQNESTPITQEKESIELETTSSSTTNNSSSLSDITKRGESTSSLSSKKEDDRDLIIPAGVRMKSLFLKHKVLDSCFDLFFEFPWNNFLHNVIYDLVQQTLNAKFSIISDNINSSNSSSSNSGKGNENSSALASLKLAQSFFHDTKIVDRLLDGVDFNQLYQMDKKNGRLGNMGHLILIGDEVLKAIENNPTEFESIIEGLEKNERWKNFINGPIDEAREHAKLPLGGVMPVISTGINLDPNSSTLVPGATDEIEEKLITEISTVATASNNNHDQQNNGESPNSISLDGIALSSATSTGGSSSTGPQRRRNDDQQQLKKRKKKKKKKGEGFARYLVEQISVVRTGADENSASSSSSSSSPSSSSDQEGTEEEEEEDDDDDESTSKGTGPSHPTIVPPPGGSSSHKPQPVHHHHFSSDYDPRDEWDSTRASDPSSFRSNPNNHHHQPDLFNSSGSDFASSSSSGYINHNHSVISNPSTFGFDNRVDLSNRSFPKRFEDSDLNDNNDDPGGFDDDFGALQEAEVKTPKPGSTLTTKGTPRPTKNPSSDPRTDKEQPTVIERGQANDDDDDEWGEFTGPTPSITLTTHTDEDTLEENLQPDLDKVDEDKWNDFDLLVDQTISLSINHPASSDPDPDPSS</sequence>
<organism evidence="1 2">
    <name type="scientific">Puccinia striiformis f. sp. tritici</name>
    <dbReference type="NCBI Taxonomy" id="168172"/>
    <lineage>
        <taxon>Eukaryota</taxon>
        <taxon>Fungi</taxon>
        <taxon>Dikarya</taxon>
        <taxon>Basidiomycota</taxon>
        <taxon>Pucciniomycotina</taxon>
        <taxon>Pucciniomycetes</taxon>
        <taxon>Pucciniales</taxon>
        <taxon>Pucciniaceae</taxon>
        <taxon>Puccinia</taxon>
    </lineage>
</organism>
<proteinExistence type="predicted"/>
<protein>
    <submittedName>
        <fullName evidence="1">Uncharacterized protein</fullName>
    </submittedName>
</protein>
<dbReference type="EMBL" id="CM045873">
    <property type="protein sequence ID" value="KAI7947815.1"/>
    <property type="molecule type" value="Genomic_DNA"/>
</dbReference>
<comment type="caution">
    <text evidence="1">The sequence shown here is derived from an EMBL/GenBank/DDBJ whole genome shotgun (WGS) entry which is preliminary data.</text>
</comment>
<dbReference type="Proteomes" id="UP001060170">
    <property type="component" value="Chromosome 9"/>
</dbReference>
<reference evidence="2" key="1">
    <citation type="journal article" date="2018" name="BMC Genomics">
        <title>Genomic insights into host adaptation between the wheat stripe rust pathogen (Puccinia striiformis f. sp. tritici) and the barley stripe rust pathogen (Puccinia striiformis f. sp. hordei).</title>
        <authorList>
            <person name="Xia C."/>
            <person name="Wang M."/>
            <person name="Yin C."/>
            <person name="Cornejo O.E."/>
            <person name="Hulbert S.H."/>
            <person name="Chen X."/>
        </authorList>
    </citation>
    <scope>NUCLEOTIDE SEQUENCE [LARGE SCALE GENOMIC DNA]</scope>
    <source>
        <strain evidence="2">93-210</strain>
    </source>
</reference>
<keyword evidence="2" id="KW-1185">Reference proteome</keyword>
<evidence type="ECO:0000313" key="1">
    <source>
        <dbReference type="EMBL" id="KAI7947815.1"/>
    </source>
</evidence>
<gene>
    <name evidence="1" type="ORF">MJO28_009723</name>
</gene>
<accession>A0ACC0E9I8</accession>
<reference evidence="1 2" key="3">
    <citation type="journal article" date="2022" name="Microbiol. Spectr.">
        <title>Folding features and dynamics of 3D genome architecture in plant fungal pathogens.</title>
        <authorList>
            <person name="Xia C."/>
        </authorList>
    </citation>
    <scope>NUCLEOTIDE SEQUENCE [LARGE SCALE GENOMIC DNA]</scope>
    <source>
        <strain evidence="1 2">93-210</strain>
    </source>
</reference>
<name>A0ACC0E9I8_9BASI</name>
<reference evidence="2" key="2">
    <citation type="journal article" date="2018" name="Mol. Plant Microbe Interact.">
        <title>Genome sequence resources for the wheat stripe rust pathogen (Puccinia striiformis f. sp. tritici) and the barley stripe rust pathogen (Puccinia striiformis f. sp. hordei).</title>
        <authorList>
            <person name="Xia C."/>
            <person name="Wang M."/>
            <person name="Yin C."/>
            <person name="Cornejo O.E."/>
            <person name="Hulbert S.H."/>
            <person name="Chen X."/>
        </authorList>
    </citation>
    <scope>NUCLEOTIDE SEQUENCE [LARGE SCALE GENOMIC DNA]</scope>
    <source>
        <strain evidence="2">93-210</strain>
    </source>
</reference>